<organism evidence="1 2">
    <name type="scientific">Virgibacillus indicus</name>
    <dbReference type="NCBI Taxonomy" id="2024554"/>
    <lineage>
        <taxon>Bacteria</taxon>
        <taxon>Bacillati</taxon>
        <taxon>Bacillota</taxon>
        <taxon>Bacilli</taxon>
        <taxon>Bacillales</taxon>
        <taxon>Bacillaceae</taxon>
        <taxon>Virgibacillus</taxon>
    </lineage>
</organism>
<dbReference type="EMBL" id="NPMS01000011">
    <property type="protein sequence ID" value="OZU87305.1"/>
    <property type="molecule type" value="Genomic_DNA"/>
</dbReference>
<comment type="caution">
    <text evidence="1">The sequence shown here is derived from an EMBL/GenBank/DDBJ whole genome shotgun (WGS) entry which is preliminary data.</text>
</comment>
<accession>A0A265N650</accession>
<dbReference type="Proteomes" id="UP000216498">
    <property type="component" value="Unassembled WGS sequence"/>
</dbReference>
<sequence>MENHDHIELTSAEISTLWTSYQSDTMAICGLKYFLGNVDDDQIRALLEDTLTLMEQHVEDLTAFFNKENYPVPQGFTKQDVNLSAPRLFSDKLYLEYILNMTNITLIAYSAALIAAARKDVIDYYSENIQAVRKLHIQAKELAKEKGVYLRAPQIPKPKQIDFVKKQSFLAGWFADRRPLLGVEIANLVFHTKRNAIGQAIITGFSQVAKTKEVRRYFERGRNISGKHLEIFESILSEENLADGAQLLTSEVTDSTVAPFSDKLMMELVSVLIASGIGQYGVSMAASPRRDLGTHYARLTSEIAAYAEDGANIVIENGWMEQPPMAADRKELANR</sequence>
<dbReference type="AlphaFoldDB" id="A0A265N650"/>
<dbReference type="Pfam" id="PF11553">
    <property type="entry name" value="DUF3231"/>
    <property type="match status" value="2"/>
</dbReference>
<dbReference type="Gene3D" id="1.20.1260.10">
    <property type="match status" value="2"/>
</dbReference>
<keyword evidence="2" id="KW-1185">Reference proteome</keyword>
<protein>
    <submittedName>
        <fullName evidence="1">Uncharacterized protein</fullName>
    </submittedName>
</protein>
<gene>
    <name evidence="1" type="ORF">CIL03_17050</name>
</gene>
<dbReference type="InterPro" id="IPR021617">
    <property type="entry name" value="DUF3231"/>
</dbReference>
<dbReference type="RefSeq" id="WP_094887094.1">
    <property type="nucleotide sequence ID" value="NZ_NPMS01000011.1"/>
</dbReference>
<proteinExistence type="predicted"/>
<evidence type="ECO:0000313" key="2">
    <source>
        <dbReference type="Proteomes" id="UP000216498"/>
    </source>
</evidence>
<dbReference type="InterPro" id="IPR012347">
    <property type="entry name" value="Ferritin-like"/>
</dbReference>
<dbReference type="OrthoDB" id="1675670at2"/>
<reference evidence="1 2" key="1">
    <citation type="submission" date="2017-08" db="EMBL/GenBank/DDBJ databases">
        <title>Virgibacillus indicus sp. nov. and Virgibacillus profoundi sp. nov, two moderately halophilic bacteria isolated from marine sediment by using the Microfluidic Streak Plate.</title>
        <authorList>
            <person name="Xu B."/>
            <person name="Hu B."/>
            <person name="Wang J."/>
            <person name="Zhu Y."/>
            <person name="Huang L."/>
            <person name="Du W."/>
            <person name="Huang Y."/>
        </authorList>
    </citation>
    <scope>NUCLEOTIDE SEQUENCE [LARGE SCALE GENOMIC DNA]</scope>
    <source>
        <strain evidence="1 2">IO3-P2-C2</strain>
    </source>
</reference>
<name>A0A265N650_9BACI</name>
<evidence type="ECO:0000313" key="1">
    <source>
        <dbReference type="EMBL" id="OZU87305.1"/>
    </source>
</evidence>